<gene>
    <name evidence="1" type="ORF">OOJ09_07210</name>
</gene>
<dbReference type="Proteomes" id="UP001152178">
    <property type="component" value="Unassembled WGS sequence"/>
</dbReference>
<proteinExistence type="predicted"/>
<keyword evidence="2" id="KW-1185">Reference proteome</keyword>
<comment type="caution">
    <text evidence="1">The sequence shown here is derived from an EMBL/GenBank/DDBJ whole genome shotgun (WGS) entry which is preliminary data.</text>
</comment>
<evidence type="ECO:0000313" key="1">
    <source>
        <dbReference type="EMBL" id="MCZ8543961.1"/>
    </source>
</evidence>
<accession>A0ABT4QR00</accession>
<sequence>MIYKPRNVDFVSFSSRRGQFDTSPWRWRHEAPRRAPLTPHRSGVTIGQIEAGGDRECAETLCPAGGSGVAGHEVVHRRSQLPNVDKNTILNAEHMESHSNSPDFFSRNLLNWWLA</sequence>
<name>A0ABT4QR00_9HYPH</name>
<dbReference type="EMBL" id="JAPFQA010000002">
    <property type="protein sequence ID" value="MCZ8543961.1"/>
    <property type="molecule type" value="Genomic_DNA"/>
</dbReference>
<evidence type="ECO:0000313" key="2">
    <source>
        <dbReference type="Proteomes" id="UP001152178"/>
    </source>
</evidence>
<organism evidence="1 2">
    <name type="scientific">Mesorhizobium qingshengii</name>
    <dbReference type="NCBI Taxonomy" id="1165689"/>
    <lineage>
        <taxon>Bacteria</taxon>
        <taxon>Pseudomonadati</taxon>
        <taxon>Pseudomonadota</taxon>
        <taxon>Alphaproteobacteria</taxon>
        <taxon>Hyphomicrobiales</taxon>
        <taxon>Phyllobacteriaceae</taxon>
        <taxon>Mesorhizobium</taxon>
    </lineage>
</organism>
<protein>
    <submittedName>
        <fullName evidence="1">Uncharacterized protein</fullName>
    </submittedName>
</protein>
<reference evidence="1" key="1">
    <citation type="submission" date="2022-11" db="EMBL/GenBank/DDBJ databases">
        <authorList>
            <person name="Coimbra C."/>
        </authorList>
    </citation>
    <scope>NUCLEOTIDE SEQUENCE</scope>
    <source>
        <strain evidence="1">Jales19</strain>
    </source>
</reference>
<dbReference type="RefSeq" id="WP_269904524.1">
    <property type="nucleotide sequence ID" value="NZ_JAPFQA010000002.1"/>
</dbReference>